<feature type="region of interest" description="Disordered" evidence="1">
    <location>
        <begin position="141"/>
        <end position="161"/>
    </location>
</feature>
<protein>
    <submittedName>
        <fullName evidence="2">Uncharacterized protein</fullName>
    </submittedName>
</protein>
<keyword evidence="3" id="KW-1185">Reference proteome</keyword>
<comment type="caution">
    <text evidence="2">The sequence shown here is derived from an EMBL/GenBank/DDBJ whole genome shotgun (WGS) entry which is preliminary data.</text>
</comment>
<evidence type="ECO:0000313" key="3">
    <source>
        <dbReference type="Proteomes" id="UP001295684"/>
    </source>
</evidence>
<name>A0AAD1X5B3_EUPCR</name>
<proteinExistence type="predicted"/>
<sequence>MESFRPRFQKSFSEIDEEIAPNFIKIQTKQSKSRLNLPREKSNSSKRSAALNSLNIIQKIRSNCDLKSLRDKKNPGNELQLPIISKNRPDFKRRDNKIADKNSFVINKEFIQQIRNANMNKIFPNGFSSCSSDSLVSKEEQTIESRHSLKRDQSKHEPEKLDPTIETLKDGFDSFNSRRESTLLNSPHQPRPNDFNFIVPTDPWEKRRSIMHNLSEKRHKKESSIIEESSYNQSVLSEMKKSPRTRIRDATKLSMFNTKKLIESPLFNNKSTQNRLCKRKMSFWYKLDSIRRKPQIEISMSGIFKKKKDEVNLNISSCKLNTSERPKIEPKILHTCQAKKSTLKPSKIKRPGKLVYTIKANSEQNYHKISTRLHYKRKINFELKPLLIIYYDGILGFTRKQRLYVRPKVDKFLSKMSKNFQIVIVKCGSISDSNVILDTVLKKHPIDAFYCLNPNTSDTTFVFFDQIYKDFKIPAKAVDSRVHCLTSLNVDDAEYSSNMTEEVLFNQPFQKHKITTQLNISCVPLPSKTYSLLPKCHLLKNFQSDTTPKPLNLSLPTHPSPSKSPLHSSFCTTLIYSHLLSLRHIRQSLAPQPAQLHTLPSKPTDHDQFPCKKSSDFYKKLLKANSKIKASISSYQSYVKTKKPRKVKKELWEEYVDLRKEFRHFIS</sequence>
<evidence type="ECO:0000313" key="2">
    <source>
        <dbReference type="EMBL" id="CAI2359312.1"/>
    </source>
</evidence>
<dbReference type="EMBL" id="CAMPGE010000564">
    <property type="protein sequence ID" value="CAI2359312.1"/>
    <property type="molecule type" value="Genomic_DNA"/>
</dbReference>
<gene>
    <name evidence="2" type="ORF">ECRASSUSDP1_LOCUS600</name>
</gene>
<reference evidence="2" key="1">
    <citation type="submission" date="2023-07" db="EMBL/GenBank/DDBJ databases">
        <authorList>
            <consortium name="AG Swart"/>
            <person name="Singh M."/>
            <person name="Singh A."/>
            <person name="Seah K."/>
            <person name="Emmerich C."/>
        </authorList>
    </citation>
    <scope>NUCLEOTIDE SEQUENCE</scope>
    <source>
        <strain evidence="2">DP1</strain>
    </source>
</reference>
<dbReference type="Proteomes" id="UP001295684">
    <property type="component" value="Unassembled WGS sequence"/>
</dbReference>
<dbReference type="AlphaFoldDB" id="A0AAD1X5B3"/>
<evidence type="ECO:0000256" key="1">
    <source>
        <dbReference type="SAM" id="MobiDB-lite"/>
    </source>
</evidence>
<organism evidence="2 3">
    <name type="scientific">Euplotes crassus</name>
    <dbReference type="NCBI Taxonomy" id="5936"/>
    <lineage>
        <taxon>Eukaryota</taxon>
        <taxon>Sar</taxon>
        <taxon>Alveolata</taxon>
        <taxon>Ciliophora</taxon>
        <taxon>Intramacronucleata</taxon>
        <taxon>Spirotrichea</taxon>
        <taxon>Hypotrichia</taxon>
        <taxon>Euplotida</taxon>
        <taxon>Euplotidae</taxon>
        <taxon>Moneuplotes</taxon>
    </lineage>
</organism>
<accession>A0AAD1X5B3</accession>